<feature type="region of interest" description="Disordered" evidence="1">
    <location>
        <begin position="1"/>
        <end position="21"/>
    </location>
</feature>
<organism evidence="2 3">
    <name type="scientific">Taxus chinensis</name>
    <name type="common">Chinese yew</name>
    <name type="synonym">Taxus wallichiana var. chinensis</name>
    <dbReference type="NCBI Taxonomy" id="29808"/>
    <lineage>
        <taxon>Eukaryota</taxon>
        <taxon>Viridiplantae</taxon>
        <taxon>Streptophyta</taxon>
        <taxon>Embryophyta</taxon>
        <taxon>Tracheophyta</taxon>
        <taxon>Spermatophyta</taxon>
        <taxon>Pinopsida</taxon>
        <taxon>Pinidae</taxon>
        <taxon>Conifers II</taxon>
        <taxon>Cupressales</taxon>
        <taxon>Taxaceae</taxon>
        <taxon>Taxus</taxon>
    </lineage>
</organism>
<reference evidence="2 3" key="1">
    <citation type="journal article" date="2021" name="Nat. Plants">
        <title>The Taxus genome provides insights into paclitaxel biosynthesis.</title>
        <authorList>
            <person name="Xiong X."/>
            <person name="Gou J."/>
            <person name="Liao Q."/>
            <person name="Li Y."/>
            <person name="Zhou Q."/>
            <person name="Bi G."/>
            <person name="Li C."/>
            <person name="Du R."/>
            <person name="Wang X."/>
            <person name="Sun T."/>
            <person name="Guo L."/>
            <person name="Liang H."/>
            <person name="Lu P."/>
            <person name="Wu Y."/>
            <person name="Zhang Z."/>
            <person name="Ro D.K."/>
            <person name="Shang Y."/>
            <person name="Huang S."/>
            <person name="Yan J."/>
        </authorList>
    </citation>
    <scope>NUCLEOTIDE SEQUENCE [LARGE SCALE GENOMIC DNA]</scope>
    <source>
        <strain evidence="2">Ta-2019</strain>
    </source>
</reference>
<evidence type="ECO:0000313" key="3">
    <source>
        <dbReference type="Proteomes" id="UP000824469"/>
    </source>
</evidence>
<keyword evidence="3" id="KW-1185">Reference proteome</keyword>
<dbReference type="EMBL" id="JAHRHJ020000005">
    <property type="protein sequence ID" value="KAH9315678.1"/>
    <property type="molecule type" value="Genomic_DNA"/>
</dbReference>
<accession>A0AA38L8G3</accession>
<dbReference type="Proteomes" id="UP000824469">
    <property type="component" value="Unassembled WGS sequence"/>
</dbReference>
<protein>
    <submittedName>
        <fullName evidence="2">Uncharacterized protein</fullName>
    </submittedName>
</protein>
<sequence length="92" mass="9306">MAGSGETGGIGSTNAFGTNGTKLSEVRDSGVLAENGTNCTFSTLGHSGQKIPSTRFGRLAEIGTEGQFGLGTFGMKCSEVRDLTGKSAEIGT</sequence>
<comment type="caution">
    <text evidence="2">The sequence shown here is derived from an EMBL/GenBank/DDBJ whole genome shotgun (WGS) entry which is preliminary data.</text>
</comment>
<evidence type="ECO:0000256" key="1">
    <source>
        <dbReference type="SAM" id="MobiDB-lite"/>
    </source>
</evidence>
<gene>
    <name evidence="2" type="ORF">KI387_024305</name>
</gene>
<dbReference type="AlphaFoldDB" id="A0AA38L8G3"/>
<feature type="compositionally biased region" description="Gly residues" evidence="1">
    <location>
        <begin position="1"/>
        <end position="11"/>
    </location>
</feature>
<feature type="non-terminal residue" evidence="2">
    <location>
        <position position="92"/>
    </location>
</feature>
<feature type="compositionally biased region" description="Polar residues" evidence="1">
    <location>
        <begin position="12"/>
        <end position="21"/>
    </location>
</feature>
<evidence type="ECO:0000313" key="2">
    <source>
        <dbReference type="EMBL" id="KAH9315678.1"/>
    </source>
</evidence>
<name>A0AA38L8G3_TAXCH</name>
<proteinExistence type="predicted"/>